<dbReference type="EMBL" id="MH926059">
    <property type="protein sequence ID" value="AYQ98616.1"/>
    <property type="molecule type" value="Genomic_DNA"/>
</dbReference>
<gene>
    <name evidence="1" type="primary">42</name>
    <name evidence="1" type="ORF">SEA_RIPARIAN_42</name>
</gene>
<evidence type="ECO:0000313" key="2">
    <source>
        <dbReference type="Proteomes" id="UP000266965"/>
    </source>
</evidence>
<name>A0A3G3LWV5_9CAUD</name>
<evidence type="ECO:0000313" key="1">
    <source>
        <dbReference type="EMBL" id="AYQ98616.1"/>
    </source>
</evidence>
<organism evidence="1 2">
    <name type="scientific">Mycobacterium phage Riparian</name>
    <dbReference type="NCBI Taxonomy" id="2341079"/>
    <lineage>
        <taxon>Viruses</taxon>
        <taxon>Duplodnaviria</taxon>
        <taxon>Heunggongvirae</taxon>
        <taxon>Uroviricota</taxon>
        <taxon>Caudoviricetes</taxon>
        <taxon>Papyrusvirus</taxon>
        <taxon>Papyrusvirus send513</taxon>
    </lineage>
</organism>
<proteinExistence type="predicted"/>
<protein>
    <submittedName>
        <fullName evidence="1">Uncharacterized protein</fullName>
    </submittedName>
</protein>
<accession>A0A3G3LWV5</accession>
<reference evidence="1 2" key="1">
    <citation type="submission" date="2018-09" db="EMBL/GenBank/DDBJ databases">
        <authorList>
            <person name="Ayala-Pineda K."/>
            <person name="Cadiz V.M."/>
            <person name="Costa R."/>
            <person name="Salisbury A."/>
            <person name="Cassin E."/>
            <person name="Strong C."/>
            <person name="Regner K."/>
            <person name="Tsourkas P.K."/>
            <person name="Garlena R.A."/>
            <person name="Russell D.A."/>
            <person name="Pope W.H."/>
            <person name="Jacobs-Sera D."/>
            <person name="Hatfull G.F."/>
        </authorList>
    </citation>
    <scope>NUCLEOTIDE SEQUENCE [LARGE SCALE GENOMIC DNA]</scope>
</reference>
<dbReference type="Proteomes" id="UP000266965">
    <property type="component" value="Segment"/>
</dbReference>
<sequence>MTPVLSHDDPLSLVEFPRYSWARAPSAYVALNSPSQDPQRCPMSQLHRLHEWCRPSRSYVYVPVGWSLFHASGEELVVVSPRVCSRPPVRAAGLWWGGMDRPRQKSTRNGPDLLLFGSATRESCPNLAYTVTKSLSVSLDI</sequence>